<dbReference type="SUPFAM" id="SSF51206">
    <property type="entry name" value="cAMP-binding domain-like"/>
    <property type="match status" value="2"/>
</dbReference>
<dbReference type="Pfam" id="PF12838">
    <property type="entry name" value="Fer4_7"/>
    <property type="match status" value="1"/>
</dbReference>
<dbReference type="Proteomes" id="UP000433309">
    <property type="component" value="Unassembled WGS sequence"/>
</dbReference>
<protein>
    <submittedName>
        <fullName evidence="9">Cyclic nucleotide-binding domain-containing protein</fullName>
    </submittedName>
</protein>
<dbReference type="PROSITE" id="PS51379">
    <property type="entry name" value="4FE4S_FER_2"/>
    <property type="match status" value="1"/>
</dbReference>
<dbReference type="SUPFAM" id="SSF54862">
    <property type="entry name" value="4Fe-4S ferredoxins"/>
    <property type="match status" value="1"/>
</dbReference>
<sequence length="809" mass="88275">MDAVDLYEIVIVGSGPGGLSAAARAKALGVSHVLLEAQPHLSDTIYQYQKGKHVMAEPGILPLRSDLSFGAGKREMLLSTWNQEMAGQDVNVVHGQRVTAIVRDAETSIFTITSQSNGTPARSWQARHVILGIGMQGNIRKLGVPGEDLPGVQYTLSDPDEYQGETIVVVGAGDAGIENALALAEKNTVYILNRQEEFATCKEGNRVLITAAEKSGKIKVRYSASTKYIEPAEDTPLLFVMNGKHGEERVHAHRVIARLGATPPRKLIESFGVQFPNANPASTPALSDAYESNVPGLFIVGALGGYPLIKQAMNQGYEVVQTIVGKPVQPVDESLLREKLVPWRPGLQVARVIDEIKANVPLFSDVTTLQLREFMLDSTLLTPQQGAIIFRKFDYTNTFYSILEGTVELELTGNDGKVRNIKLDKGQYFGEMGLISGRRRSATIRAGANCVLMETPRRTMLKLIASVDDVRHRMDMVFVRNAIYNYLGNMLSRTAIDALVAGGITVRRYEAKQTLFKEGDRADGMYLIRRGSVTVSRKDDVRGGERILSYVAAGNYVGEMALLRDAPRSATVTATVLTEALVLDAETVRDQLIANPSWRKSVEDQIINRTEQNLLLEHTKSRDGELMQFLLGQGVGEASDVLLINETMCIQCNNCETACAETHNGTSRLKRALGPTFANIHLPTACRHCENPHCMKDCPPDAIGRSLQGEVFISDACIGCGNCERNCPYGVIQMAVDKPPKRGGGLSWLLFGLGAAPGERQADYDPAVQKKAVKCDLCKDLKGGPSCVRACPTGAAIRISPEKFFKNQM</sequence>
<dbReference type="PRINTS" id="PR00368">
    <property type="entry name" value="FADPNR"/>
</dbReference>
<dbReference type="PANTHER" id="PTHR42859">
    <property type="entry name" value="OXIDOREDUCTASE"/>
    <property type="match status" value="1"/>
</dbReference>
<evidence type="ECO:0000313" key="10">
    <source>
        <dbReference type="Proteomes" id="UP000433309"/>
    </source>
</evidence>
<keyword evidence="4" id="KW-0249">Electron transport</keyword>
<dbReference type="InterPro" id="IPR036188">
    <property type="entry name" value="FAD/NAD-bd_sf"/>
</dbReference>
<evidence type="ECO:0000256" key="5">
    <source>
        <dbReference type="ARBA" id="ARBA00023004"/>
    </source>
</evidence>
<evidence type="ECO:0000256" key="3">
    <source>
        <dbReference type="ARBA" id="ARBA00022723"/>
    </source>
</evidence>
<evidence type="ECO:0000256" key="2">
    <source>
        <dbReference type="ARBA" id="ARBA00022485"/>
    </source>
</evidence>
<organism evidence="9 10">
    <name type="scientific">Duganella guangzhouensis</name>
    <dbReference type="NCBI Taxonomy" id="2666084"/>
    <lineage>
        <taxon>Bacteria</taxon>
        <taxon>Pseudomonadati</taxon>
        <taxon>Pseudomonadota</taxon>
        <taxon>Betaproteobacteria</taxon>
        <taxon>Burkholderiales</taxon>
        <taxon>Oxalobacteraceae</taxon>
        <taxon>Telluria group</taxon>
        <taxon>Duganella</taxon>
    </lineage>
</organism>
<dbReference type="InterPro" id="IPR014710">
    <property type="entry name" value="RmlC-like_jellyroll"/>
</dbReference>
<reference evidence="9 10" key="1">
    <citation type="submission" date="2019-11" db="EMBL/GenBank/DDBJ databases">
        <title>Novel species isolated from a subtropical stream in China.</title>
        <authorList>
            <person name="Lu H."/>
        </authorList>
    </citation>
    <scope>NUCLEOTIDE SEQUENCE [LARGE SCALE GENOMIC DNA]</scope>
    <source>
        <strain evidence="9 10">FT80W</strain>
    </source>
</reference>
<dbReference type="GO" id="GO:0046872">
    <property type="term" value="F:metal ion binding"/>
    <property type="evidence" value="ECO:0007669"/>
    <property type="project" value="UniProtKB-KW"/>
</dbReference>
<keyword evidence="6" id="KW-0411">Iron-sulfur</keyword>
<keyword evidence="5" id="KW-0408">Iron</keyword>
<keyword evidence="1" id="KW-0813">Transport</keyword>
<feature type="domain" description="4Fe-4S ferredoxin-type" evidence="8">
    <location>
        <begin position="708"/>
        <end position="737"/>
    </location>
</feature>
<dbReference type="RefSeq" id="WP_154383364.1">
    <property type="nucleotide sequence ID" value="NZ_WKJK01000028.1"/>
</dbReference>
<dbReference type="InterPro" id="IPR050294">
    <property type="entry name" value="RnfB_subfamily"/>
</dbReference>
<feature type="domain" description="Cyclic nucleotide-binding" evidence="7">
    <location>
        <begin position="362"/>
        <end position="481"/>
    </location>
</feature>
<dbReference type="Gene3D" id="3.30.70.20">
    <property type="match status" value="2"/>
</dbReference>
<evidence type="ECO:0000256" key="4">
    <source>
        <dbReference type="ARBA" id="ARBA00022982"/>
    </source>
</evidence>
<gene>
    <name evidence="9" type="ORF">GJ699_31425</name>
</gene>
<dbReference type="InterPro" id="IPR018490">
    <property type="entry name" value="cNMP-bd_dom_sf"/>
</dbReference>
<dbReference type="InterPro" id="IPR017896">
    <property type="entry name" value="4Fe4S_Fe-S-bd"/>
</dbReference>
<dbReference type="EMBL" id="WKJK01000028">
    <property type="protein sequence ID" value="MRW94490.1"/>
    <property type="molecule type" value="Genomic_DNA"/>
</dbReference>
<dbReference type="Pfam" id="PF00027">
    <property type="entry name" value="cNMP_binding"/>
    <property type="match status" value="2"/>
</dbReference>
<evidence type="ECO:0000259" key="7">
    <source>
        <dbReference type="PROSITE" id="PS50042"/>
    </source>
</evidence>
<dbReference type="PANTHER" id="PTHR42859:SF10">
    <property type="entry name" value="DIMETHYLSULFOXIDE REDUCTASE CHAIN B"/>
    <property type="match status" value="1"/>
</dbReference>
<dbReference type="Pfam" id="PF13738">
    <property type="entry name" value="Pyr_redox_3"/>
    <property type="match status" value="1"/>
</dbReference>
<keyword evidence="2" id="KW-0004">4Fe-4S</keyword>
<proteinExistence type="predicted"/>
<dbReference type="SUPFAM" id="SSF51905">
    <property type="entry name" value="FAD/NAD(P)-binding domain"/>
    <property type="match status" value="1"/>
</dbReference>
<feature type="domain" description="Cyclic nucleotide-binding" evidence="7">
    <location>
        <begin position="500"/>
        <end position="609"/>
    </location>
</feature>
<dbReference type="CDD" id="cd16367">
    <property type="entry name" value="DMSOR_beta_like"/>
    <property type="match status" value="1"/>
</dbReference>
<evidence type="ECO:0000256" key="1">
    <source>
        <dbReference type="ARBA" id="ARBA00022448"/>
    </source>
</evidence>
<dbReference type="InterPro" id="IPR018488">
    <property type="entry name" value="cNMP-bd_CS"/>
</dbReference>
<evidence type="ECO:0000313" key="9">
    <source>
        <dbReference type="EMBL" id="MRW94490.1"/>
    </source>
</evidence>
<keyword evidence="10" id="KW-1185">Reference proteome</keyword>
<evidence type="ECO:0000259" key="8">
    <source>
        <dbReference type="PROSITE" id="PS51379"/>
    </source>
</evidence>
<comment type="caution">
    <text evidence="9">The sequence shown here is derived from an EMBL/GenBank/DDBJ whole genome shotgun (WGS) entry which is preliminary data.</text>
</comment>
<dbReference type="InterPro" id="IPR017900">
    <property type="entry name" value="4Fe4S_Fe_S_CS"/>
</dbReference>
<dbReference type="Gene3D" id="2.60.120.10">
    <property type="entry name" value="Jelly Rolls"/>
    <property type="match status" value="2"/>
</dbReference>
<dbReference type="GO" id="GO:0051539">
    <property type="term" value="F:4 iron, 4 sulfur cluster binding"/>
    <property type="evidence" value="ECO:0007669"/>
    <property type="project" value="UniProtKB-KW"/>
</dbReference>
<dbReference type="AlphaFoldDB" id="A0A6I2L9M3"/>
<dbReference type="CDD" id="cd00038">
    <property type="entry name" value="CAP_ED"/>
    <property type="match status" value="2"/>
</dbReference>
<keyword evidence="3" id="KW-0479">Metal-binding</keyword>
<dbReference type="PROSITE" id="PS50042">
    <property type="entry name" value="CNMP_BINDING_3"/>
    <property type="match status" value="2"/>
</dbReference>
<name>A0A6I2L9M3_9BURK</name>
<evidence type="ECO:0000256" key="6">
    <source>
        <dbReference type="ARBA" id="ARBA00023014"/>
    </source>
</evidence>
<dbReference type="Gene3D" id="3.50.50.60">
    <property type="entry name" value="FAD/NAD(P)-binding domain"/>
    <property type="match status" value="2"/>
</dbReference>
<dbReference type="PROSITE" id="PS00889">
    <property type="entry name" value="CNMP_BINDING_2"/>
    <property type="match status" value="2"/>
</dbReference>
<dbReference type="SMART" id="SM00100">
    <property type="entry name" value="cNMP"/>
    <property type="match status" value="2"/>
</dbReference>
<dbReference type="PRINTS" id="PR00469">
    <property type="entry name" value="PNDRDTASEII"/>
</dbReference>
<dbReference type="InterPro" id="IPR000595">
    <property type="entry name" value="cNMP-bd_dom"/>
</dbReference>
<accession>A0A6I2L9M3</accession>
<dbReference type="PROSITE" id="PS00198">
    <property type="entry name" value="4FE4S_FER_1"/>
    <property type="match status" value="1"/>
</dbReference>